<feature type="transmembrane region" description="Helical" evidence="6">
    <location>
        <begin position="39"/>
        <end position="56"/>
    </location>
</feature>
<comment type="similarity">
    <text evidence="2">Belongs to the GtrA family.</text>
</comment>
<keyword evidence="5 6" id="KW-0472">Membrane</keyword>
<evidence type="ECO:0000313" key="9">
    <source>
        <dbReference type="Proteomes" id="UP000548867"/>
    </source>
</evidence>
<dbReference type="PANTHER" id="PTHR38459:SF1">
    <property type="entry name" value="PROPHAGE BACTOPRENOL-LINKED GLUCOSE TRANSLOCASE HOMOLOG"/>
    <property type="match status" value="1"/>
</dbReference>
<protein>
    <submittedName>
        <fullName evidence="8">Putative flippase GtrA</fullName>
    </submittedName>
</protein>
<proteinExistence type="inferred from homology"/>
<dbReference type="Pfam" id="PF04138">
    <property type="entry name" value="GtrA_DPMS_TM"/>
    <property type="match status" value="1"/>
</dbReference>
<keyword evidence="4 6" id="KW-1133">Transmembrane helix</keyword>
<keyword evidence="3 6" id="KW-0812">Transmembrane</keyword>
<keyword evidence="9" id="KW-1185">Reference proteome</keyword>
<evidence type="ECO:0000256" key="3">
    <source>
        <dbReference type="ARBA" id="ARBA00022692"/>
    </source>
</evidence>
<dbReference type="Proteomes" id="UP000548867">
    <property type="component" value="Unassembled WGS sequence"/>
</dbReference>
<feature type="transmembrane region" description="Helical" evidence="6">
    <location>
        <begin position="68"/>
        <end position="86"/>
    </location>
</feature>
<dbReference type="GO" id="GO:0000271">
    <property type="term" value="P:polysaccharide biosynthetic process"/>
    <property type="evidence" value="ECO:0007669"/>
    <property type="project" value="InterPro"/>
</dbReference>
<dbReference type="EMBL" id="JACIDX010000010">
    <property type="protein sequence ID" value="MBB3955808.1"/>
    <property type="molecule type" value="Genomic_DNA"/>
</dbReference>
<evidence type="ECO:0000256" key="4">
    <source>
        <dbReference type="ARBA" id="ARBA00022989"/>
    </source>
</evidence>
<accession>A0A7W6CJV6</accession>
<evidence type="ECO:0000313" key="8">
    <source>
        <dbReference type="EMBL" id="MBB3955808.1"/>
    </source>
</evidence>
<dbReference type="AlphaFoldDB" id="A0A7W6CJV6"/>
<evidence type="ECO:0000256" key="2">
    <source>
        <dbReference type="ARBA" id="ARBA00009399"/>
    </source>
</evidence>
<feature type="transmembrane region" description="Helical" evidence="6">
    <location>
        <begin position="98"/>
        <end position="116"/>
    </location>
</feature>
<reference evidence="8 9" key="1">
    <citation type="submission" date="2020-08" db="EMBL/GenBank/DDBJ databases">
        <title>Genomic Encyclopedia of Type Strains, Phase IV (KMG-IV): sequencing the most valuable type-strain genomes for metagenomic binning, comparative biology and taxonomic classification.</title>
        <authorList>
            <person name="Goeker M."/>
        </authorList>
    </citation>
    <scope>NUCLEOTIDE SEQUENCE [LARGE SCALE GENOMIC DNA]</scope>
    <source>
        <strain evidence="8 9">DSM 27057</strain>
    </source>
</reference>
<evidence type="ECO:0000256" key="6">
    <source>
        <dbReference type="SAM" id="Phobius"/>
    </source>
</evidence>
<comment type="caution">
    <text evidence="8">The sequence shown here is derived from an EMBL/GenBank/DDBJ whole genome shotgun (WGS) entry which is preliminary data.</text>
</comment>
<gene>
    <name evidence="8" type="ORF">GGR38_002764</name>
</gene>
<evidence type="ECO:0000256" key="5">
    <source>
        <dbReference type="ARBA" id="ARBA00023136"/>
    </source>
</evidence>
<dbReference type="GO" id="GO:0005886">
    <property type="term" value="C:plasma membrane"/>
    <property type="evidence" value="ECO:0007669"/>
    <property type="project" value="TreeGrafter"/>
</dbReference>
<dbReference type="PANTHER" id="PTHR38459">
    <property type="entry name" value="PROPHAGE BACTOPRENOL-LINKED GLUCOSE TRANSLOCASE HOMOLOG"/>
    <property type="match status" value="1"/>
</dbReference>
<name>A0A7W6CJV6_9SPHN</name>
<dbReference type="RefSeq" id="WP_183626430.1">
    <property type="nucleotide sequence ID" value="NZ_JACIDX010000010.1"/>
</dbReference>
<feature type="transmembrane region" description="Helical" evidence="6">
    <location>
        <begin position="12"/>
        <end position="33"/>
    </location>
</feature>
<sequence>MISRDRAAEILRFLIAGALNTAFGYGLYAGLIWLGLDRYLAQAIGYVLGTGFNYITYSRGVFTGAGPAKMRFALSYAGNYLINLAGLKLASHFIADPYLAGAVTTFAVVLLNYAVLKRLVFRA</sequence>
<comment type="subcellular location">
    <subcellularLocation>
        <location evidence="1">Membrane</location>
        <topology evidence="1">Multi-pass membrane protein</topology>
    </subcellularLocation>
</comment>
<organism evidence="8 9">
    <name type="scientific">Novosphingobium sediminicola</name>
    <dbReference type="NCBI Taxonomy" id="563162"/>
    <lineage>
        <taxon>Bacteria</taxon>
        <taxon>Pseudomonadati</taxon>
        <taxon>Pseudomonadota</taxon>
        <taxon>Alphaproteobacteria</taxon>
        <taxon>Sphingomonadales</taxon>
        <taxon>Sphingomonadaceae</taxon>
        <taxon>Novosphingobium</taxon>
    </lineage>
</organism>
<dbReference type="InterPro" id="IPR007267">
    <property type="entry name" value="GtrA_DPMS_TM"/>
</dbReference>
<evidence type="ECO:0000256" key="1">
    <source>
        <dbReference type="ARBA" id="ARBA00004141"/>
    </source>
</evidence>
<dbReference type="InterPro" id="IPR051401">
    <property type="entry name" value="GtrA_CellWall_Glycosyl"/>
</dbReference>
<feature type="domain" description="GtrA/DPMS transmembrane" evidence="7">
    <location>
        <begin position="12"/>
        <end position="121"/>
    </location>
</feature>
<evidence type="ECO:0000259" key="7">
    <source>
        <dbReference type="Pfam" id="PF04138"/>
    </source>
</evidence>